<dbReference type="FunFam" id="1.10.10.10:FF:000001">
    <property type="entry name" value="LysR family transcriptional regulator"/>
    <property type="match status" value="1"/>
</dbReference>
<keyword evidence="3" id="KW-0238">DNA-binding</keyword>
<dbReference type="InterPro" id="IPR000847">
    <property type="entry name" value="LysR_HTH_N"/>
</dbReference>
<dbReference type="PRINTS" id="PR00039">
    <property type="entry name" value="HTHLYSR"/>
</dbReference>
<keyword evidence="7" id="KW-1185">Reference proteome</keyword>
<evidence type="ECO:0000256" key="2">
    <source>
        <dbReference type="ARBA" id="ARBA00023015"/>
    </source>
</evidence>
<dbReference type="PANTHER" id="PTHR30346:SF0">
    <property type="entry name" value="HCA OPERON TRANSCRIPTIONAL ACTIVATOR HCAR"/>
    <property type="match status" value="1"/>
</dbReference>
<comment type="caution">
    <text evidence="6">The sequence shown here is derived from an EMBL/GenBank/DDBJ whole genome shotgun (WGS) entry which is preliminary data.</text>
</comment>
<dbReference type="GO" id="GO:0003700">
    <property type="term" value="F:DNA-binding transcription factor activity"/>
    <property type="evidence" value="ECO:0007669"/>
    <property type="project" value="InterPro"/>
</dbReference>
<dbReference type="Pfam" id="PF00126">
    <property type="entry name" value="HTH_1"/>
    <property type="match status" value="1"/>
</dbReference>
<dbReference type="EMBL" id="SJFN01000007">
    <property type="protein sequence ID" value="TBW39448.1"/>
    <property type="molecule type" value="Genomic_DNA"/>
</dbReference>
<dbReference type="SUPFAM" id="SSF46785">
    <property type="entry name" value="Winged helix' DNA-binding domain"/>
    <property type="match status" value="1"/>
</dbReference>
<comment type="similarity">
    <text evidence="1">Belongs to the LysR transcriptional regulatory family.</text>
</comment>
<sequence>MDRKRLISFLALSEELHFDRAALRCHMTQPAMSQHLRALEEQIGAKLVYRTKRHVSLTRAGEAFVQEARHIVAHMDRAADLARRIEHGTIGELTVGVTTPALYILFPEIVAAFAREQPQVNLVCREMTTAEQEEALLAHAIDVGIVHPPVVDDALICREITRIPFDVVLPSSHRLAAEPKIRLADLARERFILFPRRIGPRLYDGILGMCAEVGVSPESVIETYPAQSIVAMAACGFGVGFIASEVQHFIRPMATFRTLDGPAPQMTVGVAYHRETMSPLISALVRVAVTVGETIR</sequence>
<evidence type="ECO:0000313" key="7">
    <source>
        <dbReference type="Proteomes" id="UP000292781"/>
    </source>
</evidence>
<dbReference type="InterPro" id="IPR036388">
    <property type="entry name" value="WH-like_DNA-bd_sf"/>
</dbReference>
<evidence type="ECO:0000256" key="4">
    <source>
        <dbReference type="ARBA" id="ARBA00023163"/>
    </source>
</evidence>
<dbReference type="InterPro" id="IPR036390">
    <property type="entry name" value="WH_DNA-bd_sf"/>
</dbReference>
<proteinExistence type="inferred from homology"/>
<dbReference type="Pfam" id="PF03466">
    <property type="entry name" value="LysR_substrate"/>
    <property type="match status" value="1"/>
</dbReference>
<keyword evidence="4" id="KW-0804">Transcription</keyword>
<protein>
    <submittedName>
        <fullName evidence="6">LysR family transcriptional regulator</fullName>
    </submittedName>
</protein>
<dbReference type="RefSeq" id="WP_131307274.1">
    <property type="nucleotide sequence ID" value="NZ_SJFN01000007.1"/>
</dbReference>
<name>A0A4Q9VTL0_9HYPH</name>
<dbReference type="PANTHER" id="PTHR30346">
    <property type="entry name" value="TRANSCRIPTIONAL DUAL REGULATOR HCAR-RELATED"/>
    <property type="match status" value="1"/>
</dbReference>
<dbReference type="GO" id="GO:0032993">
    <property type="term" value="C:protein-DNA complex"/>
    <property type="evidence" value="ECO:0007669"/>
    <property type="project" value="TreeGrafter"/>
</dbReference>
<dbReference type="InterPro" id="IPR005119">
    <property type="entry name" value="LysR_subst-bd"/>
</dbReference>
<evidence type="ECO:0000259" key="5">
    <source>
        <dbReference type="PROSITE" id="PS50931"/>
    </source>
</evidence>
<dbReference type="GO" id="GO:0003677">
    <property type="term" value="F:DNA binding"/>
    <property type="evidence" value="ECO:0007669"/>
    <property type="project" value="UniProtKB-KW"/>
</dbReference>
<dbReference type="SUPFAM" id="SSF53850">
    <property type="entry name" value="Periplasmic binding protein-like II"/>
    <property type="match status" value="1"/>
</dbReference>
<keyword evidence="2" id="KW-0805">Transcription regulation</keyword>
<dbReference type="OrthoDB" id="8208814at2"/>
<evidence type="ECO:0000313" key="6">
    <source>
        <dbReference type="EMBL" id="TBW39448.1"/>
    </source>
</evidence>
<feature type="domain" description="HTH lysR-type" evidence="5">
    <location>
        <begin position="1"/>
        <end position="58"/>
    </location>
</feature>
<organism evidence="6 7">
    <name type="scientific">Siculibacillus lacustris</name>
    <dbReference type="NCBI Taxonomy" id="1549641"/>
    <lineage>
        <taxon>Bacteria</taxon>
        <taxon>Pseudomonadati</taxon>
        <taxon>Pseudomonadota</taxon>
        <taxon>Alphaproteobacteria</taxon>
        <taxon>Hyphomicrobiales</taxon>
        <taxon>Ancalomicrobiaceae</taxon>
        <taxon>Siculibacillus</taxon>
    </lineage>
</organism>
<reference evidence="6 7" key="1">
    <citation type="submission" date="2019-02" db="EMBL/GenBank/DDBJ databases">
        <title>Siculibacillus lacustris gen. nov., sp. nov., a new rosette-forming bacterium isolated from a freshwater crater lake (Lake St. Ana, Romania).</title>
        <authorList>
            <person name="Felfoldi T."/>
            <person name="Marton Z."/>
            <person name="Szabo A."/>
            <person name="Mentes A."/>
            <person name="Boka K."/>
            <person name="Marialigeti K."/>
            <person name="Mathe I."/>
            <person name="Koncz M."/>
            <person name="Schumann P."/>
            <person name="Toth E."/>
        </authorList>
    </citation>
    <scope>NUCLEOTIDE SEQUENCE [LARGE SCALE GENOMIC DNA]</scope>
    <source>
        <strain evidence="6 7">SA-279</strain>
    </source>
</reference>
<dbReference type="Gene3D" id="1.10.10.10">
    <property type="entry name" value="Winged helix-like DNA-binding domain superfamily/Winged helix DNA-binding domain"/>
    <property type="match status" value="1"/>
</dbReference>
<evidence type="ECO:0000256" key="3">
    <source>
        <dbReference type="ARBA" id="ARBA00023125"/>
    </source>
</evidence>
<dbReference type="Gene3D" id="3.40.190.10">
    <property type="entry name" value="Periplasmic binding protein-like II"/>
    <property type="match status" value="2"/>
</dbReference>
<dbReference type="PROSITE" id="PS50931">
    <property type="entry name" value="HTH_LYSR"/>
    <property type="match status" value="1"/>
</dbReference>
<dbReference type="CDD" id="cd08414">
    <property type="entry name" value="PBP2_LTTR_aromatics_like"/>
    <property type="match status" value="1"/>
</dbReference>
<dbReference type="AlphaFoldDB" id="A0A4Q9VTL0"/>
<evidence type="ECO:0000256" key="1">
    <source>
        <dbReference type="ARBA" id="ARBA00009437"/>
    </source>
</evidence>
<gene>
    <name evidence="6" type="ORF">EYW49_06140</name>
</gene>
<dbReference type="Proteomes" id="UP000292781">
    <property type="component" value="Unassembled WGS sequence"/>
</dbReference>
<accession>A0A4Q9VTL0</accession>